<feature type="transmembrane region" description="Helical" evidence="8">
    <location>
        <begin position="57"/>
        <end position="78"/>
    </location>
</feature>
<dbReference type="FunFam" id="1.10.3730.20:FF:000001">
    <property type="entry name" value="Quaternary ammonium compound resistance transporter SugE"/>
    <property type="match status" value="1"/>
</dbReference>
<dbReference type="Proteomes" id="UP000679779">
    <property type="component" value="Unassembled WGS sequence"/>
</dbReference>
<dbReference type="GO" id="GO:0005886">
    <property type="term" value="C:plasma membrane"/>
    <property type="evidence" value="ECO:0007669"/>
    <property type="project" value="UniProtKB-SubCell"/>
</dbReference>
<dbReference type="InterPro" id="IPR037185">
    <property type="entry name" value="EmrE-like"/>
</dbReference>
<keyword evidence="10" id="KW-1185">Reference proteome</keyword>
<accession>A0A920CEY7</accession>
<reference evidence="9" key="1">
    <citation type="submission" date="2021-03" db="EMBL/GenBank/DDBJ databases">
        <title>Antimicrobial resistance genes in bacteria isolated from Japanese honey, and their potential for conferring macrolide and lincosamide resistance in the American foulbrood pathogen Paenibacillus larvae.</title>
        <authorList>
            <person name="Okamoto M."/>
            <person name="Kumagai M."/>
            <person name="Kanamori H."/>
            <person name="Takamatsu D."/>
        </authorList>
    </citation>
    <scope>NUCLEOTIDE SEQUENCE</scope>
    <source>
        <strain evidence="9">J2TS6</strain>
    </source>
</reference>
<name>A0A920CEY7_9BACL</name>
<evidence type="ECO:0000256" key="4">
    <source>
        <dbReference type="ARBA" id="ARBA00022692"/>
    </source>
</evidence>
<feature type="transmembrane region" description="Helical" evidence="8">
    <location>
        <begin position="84"/>
        <end position="102"/>
    </location>
</feature>
<evidence type="ECO:0000256" key="3">
    <source>
        <dbReference type="ARBA" id="ARBA00022475"/>
    </source>
</evidence>
<dbReference type="PANTHER" id="PTHR30561">
    <property type="entry name" value="SMR FAMILY PROTON-DEPENDENT DRUG EFFLUX TRANSPORTER SUGE"/>
    <property type="match status" value="1"/>
</dbReference>
<comment type="similarity">
    <text evidence="7">Belongs to the drug/metabolite transporter (DMT) superfamily. Small multidrug resistance (SMR) (TC 2.A.7.1) family.</text>
</comment>
<evidence type="ECO:0000256" key="2">
    <source>
        <dbReference type="ARBA" id="ARBA00022448"/>
    </source>
</evidence>
<keyword evidence="6 8" id="KW-0472">Membrane</keyword>
<evidence type="ECO:0000256" key="8">
    <source>
        <dbReference type="SAM" id="Phobius"/>
    </source>
</evidence>
<sequence length="142" mass="15019">MSWVYLIFAIALEVGGTVSMKMSNGFTKIVPSILMIVLYILAFSSLNLALKQVPVSVAYAIWSGVGTAAIAVIGYMYFHESMTLVKAVSIALIILGVIGLNLGDRAHGARSSGEPSDISEKKIQTELAAGISELADERGKGI</sequence>
<evidence type="ECO:0000256" key="1">
    <source>
        <dbReference type="ARBA" id="ARBA00004651"/>
    </source>
</evidence>
<dbReference type="InterPro" id="IPR000390">
    <property type="entry name" value="Small_drug/metabolite_transptr"/>
</dbReference>
<gene>
    <name evidence="9" type="ORF">J2TS6_53380</name>
</gene>
<comment type="caution">
    <text evidence="9">The sequence shown here is derived from an EMBL/GenBank/DDBJ whole genome shotgun (WGS) entry which is preliminary data.</text>
</comment>
<organism evidence="9 10">
    <name type="scientific">Paenibacillus albilobatus</name>
    <dbReference type="NCBI Taxonomy" id="2716884"/>
    <lineage>
        <taxon>Bacteria</taxon>
        <taxon>Bacillati</taxon>
        <taxon>Bacillota</taxon>
        <taxon>Bacilli</taxon>
        <taxon>Bacillales</taxon>
        <taxon>Paenibacillaceae</taxon>
        <taxon>Paenibacillus</taxon>
    </lineage>
</organism>
<dbReference type="EMBL" id="BORQ01000009">
    <property type="protein sequence ID" value="GIO34197.1"/>
    <property type="molecule type" value="Genomic_DNA"/>
</dbReference>
<evidence type="ECO:0000256" key="7">
    <source>
        <dbReference type="RuleBase" id="RU003942"/>
    </source>
</evidence>
<proteinExistence type="inferred from homology"/>
<evidence type="ECO:0000256" key="5">
    <source>
        <dbReference type="ARBA" id="ARBA00022989"/>
    </source>
</evidence>
<evidence type="ECO:0000313" key="9">
    <source>
        <dbReference type="EMBL" id="GIO34197.1"/>
    </source>
</evidence>
<dbReference type="GO" id="GO:0022857">
    <property type="term" value="F:transmembrane transporter activity"/>
    <property type="evidence" value="ECO:0007669"/>
    <property type="project" value="InterPro"/>
</dbReference>
<dbReference type="Pfam" id="PF00893">
    <property type="entry name" value="Multi_Drug_Res"/>
    <property type="match status" value="1"/>
</dbReference>
<dbReference type="SUPFAM" id="SSF103481">
    <property type="entry name" value="Multidrug resistance efflux transporter EmrE"/>
    <property type="match status" value="1"/>
</dbReference>
<dbReference type="InterPro" id="IPR045324">
    <property type="entry name" value="Small_multidrug_res"/>
</dbReference>
<keyword evidence="2" id="KW-0813">Transport</keyword>
<feature type="transmembrane region" description="Helical" evidence="8">
    <location>
        <begin position="29"/>
        <end position="50"/>
    </location>
</feature>
<keyword evidence="3" id="KW-1003">Cell membrane</keyword>
<evidence type="ECO:0000313" key="10">
    <source>
        <dbReference type="Proteomes" id="UP000679779"/>
    </source>
</evidence>
<comment type="subcellular location">
    <subcellularLocation>
        <location evidence="1 7">Cell membrane</location>
        <topology evidence="1 7">Multi-pass membrane protein</topology>
    </subcellularLocation>
</comment>
<evidence type="ECO:0000256" key="6">
    <source>
        <dbReference type="ARBA" id="ARBA00023136"/>
    </source>
</evidence>
<keyword evidence="4 7" id="KW-0812">Transmembrane</keyword>
<dbReference type="PANTHER" id="PTHR30561:SF1">
    <property type="entry name" value="MULTIDRUG TRANSPORTER EMRE"/>
    <property type="match status" value="1"/>
</dbReference>
<dbReference type="RefSeq" id="WP_212958722.1">
    <property type="nucleotide sequence ID" value="NZ_BORQ01000009.1"/>
</dbReference>
<protein>
    <submittedName>
        <fullName evidence="9">QacE family quaternary ammonium compound efflux SMR transporter</fullName>
    </submittedName>
</protein>
<dbReference type="AlphaFoldDB" id="A0A920CEY7"/>
<dbReference type="Gene3D" id="1.10.3730.20">
    <property type="match status" value="1"/>
</dbReference>
<keyword evidence="5 8" id="KW-1133">Transmembrane helix</keyword>